<evidence type="ECO:0000256" key="1">
    <source>
        <dbReference type="SAM" id="MobiDB-lite"/>
    </source>
</evidence>
<dbReference type="Proteomes" id="UP000636110">
    <property type="component" value="Unassembled WGS sequence"/>
</dbReference>
<name>A0ABR6EU74_9SPHI</name>
<accession>A0ABR6EU74</accession>
<feature type="signal peptide" evidence="2">
    <location>
        <begin position="1"/>
        <end position="26"/>
    </location>
</feature>
<gene>
    <name evidence="3" type="ORF">GM920_07825</name>
</gene>
<sequence>MKRNRLSMLGAGFALALAGFTGSAQAAQSLTATVQNEIKAKPAKHTQTYTIHNTVGGIPLTTFLPDYGMSPKEYGMRFGHGNRKGKSNRLRYSHNAKMKRRA</sequence>
<proteinExistence type="predicted"/>
<feature type="compositionally biased region" description="Basic residues" evidence="1">
    <location>
        <begin position="80"/>
        <end position="102"/>
    </location>
</feature>
<keyword evidence="2" id="KW-0732">Signal</keyword>
<evidence type="ECO:0000256" key="2">
    <source>
        <dbReference type="SAM" id="SignalP"/>
    </source>
</evidence>
<comment type="caution">
    <text evidence="3">The sequence shown here is derived from an EMBL/GenBank/DDBJ whole genome shotgun (WGS) entry which is preliminary data.</text>
</comment>
<dbReference type="EMBL" id="WNXC01000001">
    <property type="protein sequence ID" value="MBB2148817.1"/>
    <property type="molecule type" value="Genomic_DNA"/>
</dbReference>
<evidence type="ECO:0000313" key="3">
    <source>
        <dbReference type="EMBL" id="MBB2148817.1"/>
    </source>
</evidence>
<organism evidence="3 4">
    <name type="scientific">Pedobacter gandavensis</name>
    <dbReference type="NCBI Taxonomy" id="2679963"/>
    <lineage>
        <taxon>Bacteria</taxon>
        <taxon>Pseudomonadati</taxon>
        <taxon>Bacteroidota</taxon>
        <taxon>Sphingobacteriia</taxon>
        <taxon>Sphingobacteriales</taxon>
        <taxon>Sphingobacteriaceae</taxon>
        <taxon>Pedobacter</taxon>
    </lineage>
</organism>
<feature type="chain" id="PRO_5045871806" description="Glycosyl hydrolase family 92 N-terminal domain-containing protein" evidence="2">
    <location>
        <begin position="27"/>
        <end position="102"/>
    </location>
</feature>
<reference evidence="3 4" key="1">
    <citation type="submission" date="2019-11" db="EMBL/GenBank/DDBJ databases">
        <title>Description of Pedobacter sp. LMG 31462T.</title>
        <authorList>
            <person name="Carlier A."/>
            <person name="Qi S."/>
            <person name="Vandamme P."/>
        </authorList>
    </citation>
    <scope>NUCLEOTIDE SEQUENCE [LARGE SCALE GENOMIC DNA]</scope>
    <source>
        <strain evidence="3 4">LMG 31462</strain>
    </source>
</reference>
<evidence type="ECO:0000313" key="4">
    <source>
        <dbReference type="Proteomes" id="UP000636110"/>
    </source>
</evidence>
<evidence type="ECO:0008006" key="5">
    <source>
        <dbReference type="Google" id="ProtNLM"/>
    </source>
</evidence>
<feature type="region of interest" description="Disordered" evidence="1">
    <location>
        <begin position="75"/>
        <end position="102"/>
    </location>
</feature>
<dbReference type="RefSeq" id="WP_182955178.1">
    <property type="nucleotide sequence ID" value="NZ_WNXC01000001.1"/>
</dbReference>
<protein>
    <recommendedName>
        <fullName evidence="5">Glycosyl hydrolase family 92 N-terminal domain-containing protein</fullName>
    </recommendedName>
</protein>
<keyword evidence="4" id="KW-1185">Reference proteome</keyword>